<comment type="subcellular location">
    <subcellularLocation>
        <location evidence="1">Membrane</location>
    </subcellularLocation>
</comment>
<feature type="domain" description="Ig-like" evidence="8">
    <location>
        <begin position="153"/>
        <end position="224"/>
    </location>
</feature>
<dbReference type="InterPro" id="IPR007110">
    <property type="entry name" value="Ig-like_dom"/>
</dbReference>
<keyword evidence="4 6" id="KW-0472">Membrane</keyword>
<dbReference type="Proteomes" id="UP000291000">
    <property type="component" value="Chromosome 3"/>
</dbReference>
<reference evidence="9" key="3">
    <citation type="submission" date="2025-09" db="UniProtKB">
        <authorList>
            <consortium name="Ensembl"/>
        </authorList>
    </citation>
    <scope>IDENTIFICATION</scope>
</reference>
<keyword evidence="3 6" id="KW-1133">Transmembrane helix</keyword>
<dbReference type="OMA" id="ANGIEGP"/>
<dbReference type="STRING" id="9925.ENSCHIP00000015868"/>
<dbReference type="GO" id="GO:0050852">
    <property type="term" value="P:T cell receptor signaling pathway"/>
    <property type="evidence" value="ECO:0007669"/>
    <property type="project" value="TreeGrafter"/>
</dbReference>
<evidence type="ECO:0000256" key="6">
    <source>
        <dbReference type="SAM" id="Phobius"/>
    </source>
</evidence>
<dbReference type="PANTHER" id="PTHR24100:SF102">
    <property type="entry name" value="SELECTION AND UPKEEP OF INTRAEPITHELIAL T-CELLS PROTEIN 2-RELATED"/>
    <property type="match status" value="1"/>
</dbReference>
<dbReference type="Ensembl" id="ENSCHIT00000023673.1">
    <property type="protein sequence ID" value="ENSCHIP00000015868.1"/>
    <property type="gene ID" value="ENSCHIG00000016345.1"/>
</dbReference>
<keyword evidence="5" id="KW-0393">Immunoglobulin domain</keyword>
<dbReference type="InterPro" id="IPR036179">
    <property type="entry name" value="Ig-like_dom_sf"/>
</dbReference>
<dbReference type="Pfam" id="PF22705">
    <property type="entry name" value="C2-set_3"/>
    <property type="match status" value="1"/>
</dbReference>
<dbReference type="InterPro" id="IPR053896">
    <property type="entry name" value="BTN3A2-like_Ig-C"/>
</dbReference>
<feature type="chain" id="PRO_5019372875" description="Ig-like domain-containing protein" evidence="7">
    <location>
        <begin position="19"/>
        <end position="328"/>
    </location>
</feature>
<organism evidence="9 10">
    <name type="scientific">Capra hircus</name>
    <name type="common">Goat</name>
    <dbReference type="NCBI Taxonomy" id="9925"/>
    <lineage>
        <taxon>Eukaryota</taxon>
        <taxon>Metazoa</taxon>
        <taxon>Chordata</taxon>
        <taxon>Craniata</taxon>
        <taxon>Vertebrata</taxon>
        <taxon>Euteleostomi</taxon>
        <taxon>Mammalia</taxon>
        <taxon>Eutheria</taxon>
        <taxon>Laurasiatheria</taxon>
        <taxon>Artiodactyla</taxon>
        <taxon>Ruminantia</taxon>
        <taxon>Pecora</taxon>
        <taxon>Bovidae</taxon>
        <taxon>Caprinae</taxon>
        <taxon>Capra</taxon>
    </lineage>
</organism>
<dbReference type="InterPro" id="IPR050504">
    <property type="entry name" value="IgSF_BTN/MOG"/>
</dbReference>
<evidence type="ECO:0000256" key="7">
    <source>
        <dbReference type="SAM" id="SignalP"/>
    </source>
</evidence>
<dbReference type="FunFam" id="2.60.40.10:FF:000088">
    <property type="entry name" value="Butyrophilin subfamily 1 member A1"/>
    <property type="match status" value="1"/>
</dbReference>
<reference evidence="9 10" key="1">
    <citation type="submission" date="2016-04" db="EMBL/GenBank/DDBJ databases">
        <title>Polished mammalian reference genomes with single-molecule sequencing and chromosome conformation capture applied to the Capra hircus genome.</title>
        <authorList>
            <person name="Bickhart D.M."/>
            <person name="Koren S."/>
            <person name="Rosen B."/>
            <person name="Hastie A."/>
            <person name="Liachko I."/>
            <person name="Sullivan S.T."/>
            <person name="Burton J."/>
            <person name="Sayre B.L."/>
            <person name="Huson H.J."/>
            <person name="Lee J."/>
            <person name="Lam E."/>
            <person name="Kelley C.M."/>
            <person name="Hutchison J.L."/>
            <person name="Zhou Y."/>
            <person name="Sun J."/>
            <person name="Crisa A."/>
            <person name="Schwartz J.C."/>
            <person name="Hammond J.A."/>
            <person name="Schroeder S.G."/>
            <person name="Liu G.E."/>
            <person name="Dunham M."/>
            <person name="Shendure J."/>
            <person name="Sonstegard T.S."/>
            <person name="Phillippy A.M."/>
            <person name="Van Tassell C.P."/>
            <person name="Smith T.P."/>
        </authorList>
    </citation>
    <scope>NUCLEOTIDE SEQUENCE [LARGE SCALE GENOMIC DNA]</scope>
</reference>
<dbReference type="AlphaFoldDB" id="A0A452EV30"/>
<keyword evidence="2 6" id="KW-0812">Transmembrane</keyword>
<dbReference type="SUPFAM" id="SSF48726">
    <property type="entry name" value="Immunoglobulin"/>
    <property type="match status" value="2"/>
</dbReference>
<evidence type="ECO:0000313" key="10">
    <source>
        <dbReference type="Proteomes" id="UP000291000"/>
    </source>
</evidence>
<dbReference type="GO" id="GO:0009897">
    <property type="term" value="C:external side of plasma membrane"/>
    <property type="evidence" value="ECO:0007669"/>
    <property type="project" value="TreeGrafter"/>
</dbReference>
<dbReference type="Gene3D" id="2.60.40.10">
    <property type="entry name" value="Immunoglobulins"/>
    <property type="match status" value="2"/>
</dbReference>
<dbReference type="PROSITE" id="PS50835">
    <property type="entry name" value="IG_LIKE"/>
    <property type="match status" value="1"/>
</dbReference>
<dbReference type="GO" id="GO:0005102">
    <property type="term" value="F:signaling receptor binding"/>
    <property type="evidence" value="ECO:0007669"/>
    <property type="project" value="TreeGrafter"/>
</dbReference>
<evidence type="ECO:0000256" key="1">
    <source>
        <dbReference type="ARBA" id="ARBA00004370"/>
    </source>
</evidence>
<reference evidence="9" key="2">
    <citation type="submission" date="2025-08" db="UniProtKB">
        <authorList>
            <consortium name="Ensembl"/>
        </authorList>
    </citation>
    <scope>IDENTIFICATION</scope>
</reference>
<feature type="transmembrane region" description="Helical" evidence="6">
    <location>
        <begin position="278"/>
        <end position="297"/>
    </location>
</feature>
<evidence type="ECO:0000313" key="9">
    <source>
        <dbReference type="Ensembl" id="ENSCHIP00000015868.1"/>
    </source>
</evidence>
<name>A0A452EV30_CAPHI</name>
<dbReference type="Bgee" id="ENSCHIG00000016345">
    <property type="expression patterns" value="Expressed in skin of neck"/>
</dbReference>
<protein>
    <recommendedName>
        <fullName evidence="8">Ig-like domain-containing protein</fullName>
    </recommendedName>
</protein>
<evidence type="ECO:0000259" key="8">
    <source>
        <dbReference type="PROSITE" id="PS50835"/>
    </source>
</evidence>
<evidence type="ECO:0000256" key="5">
    <source>
        <dbReference type="ARBA" id="ARBA00023319"/>
    </source>
</evidence>
<evidence type="ECO:0000256" key="2">
    <source>
        <dbReference type="ARBA" id="ARBA00022692"/>
    </source>
</evidence>
<dbReference type="PANTHER" id="PTHR24100">
    <property type="entry name" value="BUTYROPHILIN"/>
    <property type="match status" value="1"/>
</dbReference>
<keyword evidence="10" id="KW-1185">Reference proteome</keyword>
<evidence type="ECO:0000256" key="3">
    <source>
        <dbReference type="ARBA" id="ARBA00022989"/>
    </source>
</evidence>
<dbReference type="GeneTree" id="ENSGT00940000162562"/>
<evidence type="ECO:0000256" key="4">
    <source>
        <dbReference type="ARBA" id="ARBA00023136"/>
    </source>
</evidence>
<keyword evidence="7" id="KW-0732">Signal</keyword>
<feature type="signal peptide" evidence="7">
    <location>
        <begin position="1"/>
        <end position="18"/>
    </location>
</feature>
<accession>A0A452EV30</accession>
<dbReference type="InterPro" id="IPR013783">
    <property type="entry name" value="Ig-like_fold"/>
</dbReference>
<dbReference type="GO" id="GO:0001817">
    <property type="term" value="P:regulation of cytokine production"/>
    <property type="evidence" value="ECO:0007669"/>
    <property type="project" value="TreeGrafter"/>
</dbReference>
<proteinExistence type="predicted"/>
<feature type="transmembrane region" description="Helical" evidence="6">
    <location>
        <begin position="238"/>
        <end position="258"/>
    </location>
</feature>
<sequence>GLLAGLCFSISMKFITWCVPAHTLTFWLLSPFPEQFTANGIEGPVLAPWGGKVELSCHSPLQKPVHLYKDGKDLYGETISDYMERTELLTDAIGEGKVTLRIFSVNADDDGIYHRFFKDGDFYEEAITEVKVTATSLEMQILVHPPNAKGLLVECNSGGWFPQPQMEWRDSREEFIPPSSKSHSQDTDKLFNMKMTLLIQSTHGNVTCYLQNPVTGQEEKTSIVLSNKLFLWNTVWKLILGLILALLLTFTLVSSVALHLPISDPHFELDVMWLEDMTVILCVLMVFITVISSSAYFRLRGKWNGNGGNSEGSILQTDLQILSLIVAS</sequence>
<dbReference type="EMBL" id="LWLT01000004">
    <property type="status" value="NOT_ANNOTATED_CDS"/>
    <property type="molecule type" value="Genomic_DNA"/>
</dbReference>